<proteinExistence type="predicted"/>
<evidence type="ECO:0000313" key="2">
    <source>
        <dbReference type="Proteomes" id="UP000076858"/>
    </source>
</evidence>
<protein>
    <submittedName>
        <fullName evidence="1">Uncharacterized protein</fullName>
    </submittedName>
</protein>
<gene>
    <name evidence="1" type="ORF">APZ42_018279</name>
</gene>
<evidence type="ECO:0000313" key="1">
    <source>
        <dbReference type="EMBL" id="KZS16058.1"/>
    </source>
</evidence>
<reference evidence="1 2" key="1">
    <citation type="submission" date="2016-03" db="EMBL/GenBank/DDBJ databases">
        <title>EvidentialGene: Evidence-directed Construction of Genes on Genomes.</title>
        <authorList>
            <person name="Gilbert D.G."/>
            <person name="Choi J.-H."/>
            <person name="Mockaitis K."/>
            <person name="Colbourne J."/>
            <person name="Pfrender M."/>
        </authorList>
    </citation>
    <scope>NUCLEOTIDE SEQUENCE [LARGE SCALE GENOMIC DNA]</scope>
    <source>
        <strain evidence="1 2">Xinb3</strain>
        <tissue evidence="1">Complete organism</tissue>
    </source>
</reference>
<name>A0A164Z803_9CRUS</name>
<keyword evidence="2" id="KW-1185">Reference proteome</keyword>
<comment type="caution">
    <text evidence="1">The sequence shown here is derived from an EMBL/GenBank/DDBJ whole genome shotgun (WGS) entry which is preliminary data.</text>
</comment>
<organism evidence="1 2">
    <name type="scientific">Daphnia magna</name>
    <dbReference type="NCBI Taxonomy" id="35525"/>
    <lineage>
        <taxon>Eukaryota</taxon>
        <taxon>Metazoa</taxon>
        <taxon>Ecdysozoa</taxon>
        <taxon>Arthropoda</taxon>
        <taxon>Crustacea</taxon>
        <taxon>Branchiopoda</taxon>
        <taxon>Diplostraca</taxon>
        <taxon>Cladocera</taxon>
        <taxon>Anomopoda</taxon>
        <taxon>Daphniidae</taxon>
        <taxon>Daphnia</taxon>
    </lineage>
</organism>
<sequence length="59" mass="6647">MAVTHRKKVCVFPIALVPPIESFVVLALIDSIMYEAMIYSQSGELLMVQPPTELRNSRL</sequence>
<dbReference type="Proteomes" id="UP000076858">
    <property type="component" value="Unassembled WGS sequence"/>
</dbReference>
<dbReference type="EMBL" id="LRGB01000767">
    <property type="protein sequence ID" value="KZS16058.1"/>
    <property type="molecule type" value="Genomic_DNA"/>
</dbReference>
<accession>A0A164Z803</accession>
<dbReference type="AlphaFoldDB" id="A0A164Z803"/>